<keyword evidence="14" id="KW-1185">Reference proteome</keyword>
<feature type="transmembrane region" description="Helical" evidence="11">
    <location>
        <begin position="100"/>
        <end position="118"/>
    </location>
</feature>
<evidence type="ECO:0000256" key="11">
    <source>
        <dbReference type="RuleBase" id="RU363047"/>
    </source>
</evidence>
<dbReference type="PROSITE" id="PS00237">
    <property type="entry name" value="G_PROTEIN_RECEP_F1_1"/>
    <property type="match status" value="1"/>
</dbReference>
<dbReference type="PROSITE" id="PS50262">
    <property type="entry name" value="G_PROTEIN_RECEP_F1_2"/>
    <property type="match status" value="1"/>
</dbReference>
<dbReference type="PANTHER" id="PTHR48002">
    <property type="entry name" value="OLFACTORY RECEPTOR"/>
    <property type="match status" value="1"/>
</dbReference>
<dbReference type="Proteomes" id="UP000694398">
    <property type="component" value="Unassembled WGS sequence"/>
</dbReference>
<keyword evidence="4 11" id="KW-0552">Olfaction</keyword>
<reference evidence="13" key="2">
    <citation type="submission" date="2025-09" db="UniProtKB">
        <authorList>
            <consortium name="Ensembl"/>
        </authorList>
    </citation>
    <scope>IDENTIFICATION</scope>
</reference>
<dbReference type="InterPro" id="IPR000276">
    <property type="entry name" value="GPCR_Rhodpsn"/>
</dbReference>
<dbReference type="OMA" id="TTIMSQF"/>
<dbReference type="InterPro" id="IPR017452">
    <property type="entry name" value="GPCR_Rhodpsn_7TM"/>
</dbReference>
<keyword evidence="5 11" id="KW-1133">Transmembrane helix</keyword>
<dbReference type="GO" id="GO:0004930">
    <property type="term" value="F:G protein-coupled receptor activity"/>
    <property type="evidence" value="ECO:0007669"/>
    <property type="project" value="UniProtKB-KW"/>
</dbReference>
<dbReference type="Ensembl" id="ENSCLAT00000019343.1">
    <property type="protein sequence ID" value="ENSCLAP00000019158.1"/>
    <property type="gene ID" value="ENSCLAG00000013131.1"/>
</dbReference>
<proteinExistence type="inferred from homology"/>
<dbReference type="GeneTree" id="ENSGT00940000155395"/>
<evidence type="ECO:0000256" key="2">
    <source>
        <dbReference type="ARBA" id="ARBA00022606"/>
    </source>
</evidence>
<feature type="transmembrane region" description="Helical" evidence="11">
    <location>
        <begin position="26"/>
        <end position="45"/>
    </location>
</feature>
<keyword evidence="9 10" id="KW-0807">Transducer</keyword>
<keyword evidence="11" id="KW-1003">Cell membrane</keyword>
<evidence type="ECO:0000256" key="4">
    <source>
        <dbReference type="ARBA" id="ARBA00022725"/>
    </source>
</evidence>
<evidence type="ECO:0000256" key="5">
    <source>
        <dbReference type="ARBA" id="ARBA00022989"/>
    </source>
</evidence>
<dbReference type="AlphaFoldDB" id="A0A8C2YS27"/>
<reference evidence="13" key="1">
    <citation type="submission" date="2025-08" db="UniProtKB">
        <authorList>
            <consortium name="Ensembl"/>
        </authorList>
    </citation>
    <scope>IDENTIFICATION</scope>
</reference>
<evidence type="ECO:0000256" key="10">
    <source>
        <dbReference type="RuleBase" id="RU000688"/>
    </source>
</evidence>
<dbReference type="SUPFAM" id="SSF81321">
    <property type="entry name" value="Family A G protein-coupled receptor-like"/>
    <property type="match status" value="1"/>
</dbReference>
<evidence type="ECO:0000256" key="6">
    <source>
        <dbReference type="ARBA" id="ARBA00023040"/>
    </source>
</evidence>
<feature type="transmembrane region" description="Helical" evidence="11">
    <location>
        <begin position="267"/>
        <end position="286"/>
    </location>
</feature>
<protein>
    <recommendedName>
        <fullName evidence="11">Olfactory receptor</fullName>
    </recommendedName>
</protein>
<dbReference type="GO" id="GO:0004984">
    <property type="term" value="F:olfactory receptor activity"/>
    <property type="evidence" value="ECO:0007669"/>
    <property type="project" value="InterPro"/>
</dbReference>
<feature type="transmembrane region" description="Helical" evidence="11">
    <location>
        <begin position="138"/>
        <end position="159"/>
    </location>
</feature>
<comment type="subcellular location">
    <subcellularLocation>
        <location evidence="11">Cell membrane</location>
        <topology evidence="11">Multi-pass membrane protein</topology>
    </subcellularLocation>
    <subcellularLocation>
        <location evidence="1">Membrane</location>
        <topology evidence="1">Multi-pass membrane protein</topology>
    </subcellularLocation>
</comment>
<sequence length="329" mass="36696">MARAHNVTEFIITELFQDAEVQRACFVLFLPVYLATLVGNGLIVLTVSVSDSLRSPMYFFLGYLSLVEICYSSTVVPKFIADLLSKMKTISFKGCLTQIFFFHFFAVAEILLLVVMAYDRYVAICRPLHYMTIMSRQLCHMLAAGSWLRGFFHSIQILVTIPLPFCGPSVTDHYFCDLHPLFKLACADTFVEGVIVLVNSGLLSAFWLTILLCSCVVILVSLRNHSAEGRRKALSTCASHITVVLLFFGPATFLYVLPSSTYTEDRLVAVFFTVFTPVLNPIIYTLRNGEPLSGLCLYAPMGIPTAYLRLTADLRMLAVPFSTAPLVFP</sequence>
<keyword evidence="7 11" id="KW-0472">Membrane</keyword>
<feature type="domain" description="G-protein coupled receptors family 1 profile" evidence="12">
    <location>
        <begin position="39"/>
        <end position="284"/>
    </location>
</feature>
<keyword evidence="8 10" id="KW-0675">Receptor</keyword>
<dbReference type="PRINTS" id="PR00245">
    <property type="entry name" value="OLFACTORYR"/>
</dbReference>
<accession>A0A8C2YS27</accession>
<keyword evidence="6 10" id="KW-0297">G-protein coupled receptor</keyword>
<comment type="similarity">
    <text evidence="10">Belongs to the G-protein coupled receptor 1 family.</text>
</comment>
<evidence type="ECO:0000313" key="14">
    <source>
        <dbReference type="Proteomes" id="UP000694398"/>
    </source>
</evidence>
<dbReference type="CDD" id="cd15939">
    <property type="entry name" value="7tmA_OR4A-like"/>
    <property type="match status" value="1"/>
</dbReference>
<dbReference type="Pfam" id="PF13853">
    <property type="entry name" value="7tm_4"/>
    <property type="match status" value="1"/>
</dbReference>
<feature type="transmembrane region" description="Helical" evidence="11">
    <location>
        <begin position="234"/>
        <end position="255"/>
    </location>
</feature>
<evidence type="ECO:0000256" key="8">
    <source>
        <dbReference type="ARBA" id="ARBA00023170"/>
    </source>
</evidence>
<evidence type="ECO:0000256" key="9">
    <source>
        <dbReference type="ARBA" id="ARBA00023224"/>
    </source>
</evidence>
<evidence type="ECO:0000256" key="3">
    <source>
        <dbReference type="ARBA" id="ARBA00022692"/>
    </source>
</evidence>
<keyword evidence="3 10" id="KW-0812">Transmembrane</keyword>
<organism evidence="13 14">
    <name type="scientific">Chinchilla lanigera</name>
    <name type="common">Long-tailed chinchilla</name>
    <name type="synonym">Chinchilla villidera</name>
    <dbReference type="NCBI Taxonomy" id="34839"/>
    <lineage>
        <taxon>Eukaryota</taxon>
        <taxon>Metazoa</taxon>
        <taxon>Chordata</taxon>
        <taxon>Craniata</taxon>
        <taxon>Vertebrata</taxon>
        <taxon>Euteleostomi</taxon>
        <taxon>Mammalia</taxon>
        <taxon>Eutheria</taxon>
        <taxon>Euarchontoglires</taxon>
        <taxon>Glires</taxon>
        <taxon>Rodentia</taxon>
        <taxon>Hystricomorpha</taxon>
        <taxon>Chinchillidae</taxon>
        <taxon>Chinchilla</taxon>
    </lineage>
</organism>
<evidence type="ECO:0000313" key="13">
    <source>
        <dbReference type="Ensembl" id="ENSCLAP00000019158.1"/>
    </source>
</evidence>
<evidence type="ECO:0000256" key="1">
    <source>
        <dbReference type="ARBA" id="ARBA00004141"/>
    </source>
</evidence>
<dbReference type="Gene3D" id="1.20.1070.10">
    <property type="entry name" value="Rhodopsin 7-helix transmembrane proteins"/>
    <property type="match status" value="1"/>
</dbReference>
<dbReference type="PRINTS" id="PR00237">
    <property type="entry name" value="GPCRRHODOPSN"/>
</dbReference>
<keyword evidence="2 11" id="KW-0716">Sensory transduction</keyword>
<dbReference type="InterPro" id="IPR000725">
    <property type="entry name" value="Olfact_rcpt"/>
</dbReference>
<dbReference type="GO" id="GO:0005886">
    <property type="term" value="C:plasma membrane"/>
    <property type="evidence" value="ECO:0007669"/>
    <property type="project" value="UniProtKB-SubCell"/>
</dbReference>
<dbReference type="InterPro" id="IPR050427">
    <property type="entry name" value="Olfactory_Receptors"/>
</dbReference>
<name>A0A8C2YS27_CHILA</name>
<evidence type="ECO:0000256" key="7">
    <source>
        <dbReference type="ARBA" id="ARBA00023136"/>
    </source>
</evidence>
<evidence type="ECO:0000259" key="12">
    <source>
        <dbReference type="PROSITE" id="PS50262"/>
    </source>
</evidence>
<feature type="transmembrane region" description="Helical" evidence="11">
    <location>
        <begin position="57"/>
        <end position="80"/>
    </location>
</feature>
<dbReference type="FunFam" id="1.20.1070.10:FF:000007">
    <property type="entry name" value="Olfactory receptor"/>
    <property type="match status" value="1"/>
</dbReference>
<feature type="transmembrane region" description="Helical" evidence="11">
    <location>
        <begin position="202"/>
        <end position="222"/>
    </location>
</feature>